<dbReference type="PROSITE" id="PS50943">
    <property type="entry name" value="HTH_CROC1"/>
    <property type="match status" value="1"/>
</dbReference>
<keyword evidence="1" id="KW-0805">Transcription regulation</keyword>
<feature type="domain" description="HTH cro/C1-type" evidence="5">
    <location>
        <begin position="11"/>
        <end position="54"/>
    </location>
</feature>
<dbReference type="Gene3D" id="1.10.260.40">
    <property type="entry name" value="lambda repressor-like DNA-binding domains"/>
    <property type="match status" value="1"/>
</dbReference>
<name>A0A6M4GVV5_9PROT</name>
<keyword evidence="2" id="KW-0238">DNA-binding</keyword>
<dbReference type="PANTHER" id="PTHR36511">
    <property type="entry name" value="MERR FAMILY BACTERIAL REGULATORY PROTEIN"/>
    <property type="match status" value="1"/>
</dbReference>
<dbReference type="Pfam" id="PF01381">
    <property type="entry name" value="HTH_3"/>
    <property type="match status" value="1"/>
</dbReference>
<evidence type="ECO:0000313" key="7">
    <source>
        <dbReference type="Proteomes" id="UP000501534"/>
    </source>
</evidence>
<keyword evidence="3" id="KW-0804">Transcription</keyword>
<reference evidence="6 7" key="1">
    <citation type="submission" date="2020-04" db="EMBL/GenBank/DDBJ databases">
        <title>Usitatibacter rugosus gen. nov., sp. nov. and Usitatibacter palustris sp. nov., novel members of Usitatibacteraceae fam. nov. within the order Nitrosomonadales isolated from soil.</title>
        <authorList>
            <person name="Huber K.J."/>
            <person name="Neumann-Schaal M."/>
            <person name="Geppert A."/>
            <person name="Luckner M."/>
            <person name="Wanner G."/>
            <person name="Overmann J."/>
        </authorList>
    </citation>
    <scope>NUCLEOTIDE SEQUENCE [LARGE SCALE GENOMIC DNA]</scope>
    <source>
        <strain evidence="6 7">0125_3</strain>
    </source>
</reference>
<dbReference type="InterPro" id="IPR052359">
    <property type="entry name" value="HTH-type_reg/antitoxin"/>
</dbReference>
<gene>
    <name evidence="6" type="ORF">DSM104443_01547</name>
</gene>
<evidence type="ECO:0000313" key="6">
    <source>
        <dbReference type="EMBL" id="QJR10483.1"/>
    </source>
</evidence>
<protein>
    <recommendedName>
        <fullName evidence="5">HTH cro/C1-type domain-containing protein</fullName>
    </recommendedName>
</protein>
<evidence type="ECO:0000256" key="2">
    <source>
        <dbReference type="ARBA" id="ARBA00023125"/>
    </source>
</evidence>
<proteinExistence type="predicted"/>
<sequence>MNNVRTYWQDLLEVRQKLNLTQRQFAAYFGFPVATLRHWERGNRRPTGTALALLFVIREHPHAVMKAVKKARLNWPGCLPPIEPLRSYRAPPGTGARRERGLAAKSIRDRRERSHMPPKWPSALD</sequence>
<feature type="region of interest" description="Disordered" evidence="4">
    <location>
        <begin position="86"/>
        <end position="125"/>
    </location>
</feature>
<organism evidence="6 7">
    <name type="scientific">Usitatibacter rugosus</name>
    <dbReference type="NCBI Taxonomy" id="2732067"/>
    <lineage>
        <taxon>Bacteria</taxon>
        <taxon>Pseudomonadati</taxon>
        <taxon>Pseudomonadota</taxon>
        <taxon>Betaproteobacteria</taxon>
        <taxon>Nitrosomonadales</taxon>
        <taxon>Usitatibacteraceae</taxon>
        <taxon>Usitatibacter</taxon>
    </lineage>
</organism>
<accession>A0A6M4GVV5</accession>
<evidence type="ECO:0000259" key="5">
    <source>
        <dbReference type="PROSITE" id="PS50943"/>
    </source>
</evidence>
<dbReference type="EMBL" id="CP053069">
    <property type="protein sequence ID" value="QJR10483.1"/>
    <property type="molecule type" value="Genomic_DNA"/>
</dbReference>
<dbReference type="GO" id="GO:0003677">
    <property type="term" value="F:DNA binding"/>
    <property type="evidence" value="ECO:0007669"/>
    <property type="project" value="UniProtKB-KW"/>
</dbReference>
<dbReference type="PANTHER" id="PTHR36511:SF4">
    <property type="entry name" value="ANTITOXIN MQSA"/>
    <property type="match status" value="1"/>
</dbReference>
<dbReference type="AlphaFoldDB" id="A0A6M4GVV5"/>
<evidence type="ECO:0000256" key="4">
    <source>
        <dbReference type="SAM" id="MobiDB-lite"/>
    </source>
</evidence>
<evidence type="ECO:0000256" key="1">
    <source>
        <dbReference type="ARBA" id="ARBA00023015"/>
    </source>
</evidence>
<feature type="compositionally biased region" description="Basic and acidic residues" evidence="4">
    <location>
        <begin position="96"/>
        <end position="115"/>
    </location>
</feature>
<dbReference type="Proteomes" id="UP000501534">
    <property type="component" value="Chromosome"/>
</dbReference>
<dbReference type="InterPro" id="IPR010982">
    <property type="entry name" value="Lambda_DNA-bd_dom_sf"/>
</dbReference>
<dbReference type="RefSeq" id="WP_171091028.1">
    <property type="nucleotide sequence ID" value="NZ_CP053069.1"/>
</dbReference>
<dbReference type="InterPro" id="IPR001387">
    <property type="entry name" value="Cro/C1-type_HTH"/>
</dbReference>
<evidence type="ECO:0000256" key="3">
    <source>
        <dbReference type="ARBA" id="ARBA00023163"/>
    </source>
</evidence>
<keyword evidence="7" id="KW-1185">Reference proteome</keyword>
<dbReference type="KEGG" id="uru:DSM104443_01547"/>
<dbReference type="SMART" id="SM00530">
    <property type="entry name" value="HTH_XRE"/>
    <property type="match status" value="1"/>
</dbReference>
<dbReference type="CDD" id="cd00093">
    <property type="entry name" value="HTH_XRE"/>
    <property type="match status" value="1"/>
</dbReference>
<dbReference type="SUPFAM" id="SSF47413">
    <property type="entry name" value="lambda repressor-like DNA-binding domains"/>
    <property type="match status" value="1"/>
</dbReference>